<accession>A0A542ZJ26</accession>
<comment type="subunit">
    <text evidence="2">Heterodimer of SbcC and SbcD.</text>
</comment>
<dbReference type="SUPFAM" id="SSF52540">
    <property type="entry name" value="P-loop containing nucleoside triphosphate hydrolases"/>
    <property type="match status" value="1"/>
</dbReference>
<dbReference type="AlphaFoldDB" id="A0A542ZJ26"/>
<dbReference type="GO" id="GO:0006302">
    <property type="term" value="P:double-strand break repair"/>
    <property type="evidence" value="ECO:0007669"/>
    <property type="project" value="InterPro"/>
</dbReference>
<name>A0A542ZJ26_9MICO</name>
<evidence type="ECO:0000256" key="2">
    <source>
        <dbReference type="ARBA" id="ARBA00011322"/>
    </source>
</evidence>
<dbReference type="Pfam" id="PF13558">
    <property type="entry name" value="SbcC_Walker_B"/>
    <property type="match status" value="1"/>
</dbReference>
<sequence>MRLHHLGITAFGPFAAECEVDLEELSSSGLFLIQGPTGAGKTSVLDAICFALYAALPGARSGARSNLRSDHAAEGAVPQVRLEFTAGGRRFLIVRSPEFQRPKKRGTGTTKVQASVVLEERVDGEWVNRGTRNDEVAQVVQDVVGMGLEQFVKVVLLPQGDFAAFLRASPEDRRTVLAKLFDTSRFTDIEAWLADRRRDLAAGLAESRAELGRHLAQVDTAVELLDLDDTGAESEAAAAELPLALPDWGSLPRPAVAAALTGLESAVTQHAGAALASRSLAEDRHEAADVAWHAGRRTLELQEAAARAGAELEALEAARPAYDAAADTVAAARRAAVVSGHLKAADDATAVLATTSGEVLDRAAPLAELLSRQPDGEGLVQGNGLPDLSAVEALAAGLRAAGEPLDRAGTVAEELARLHREAEAHEADAAARDEAAAGVATQVVAAGEAVTRAEEALAGLRGQAAVVDATQAQVERLTRTHRLSAEQDLARPRLASLEAELATARAATLQAREEAVSLRERRLEGMAGELAAALADGQQCPVCGACEHPSPATRGDLVTSEQVAAAERAVTDAGATETLRAGEVAALAGAVAARDEELAGVDATTEELADELARARGALDEAMAAATGLAAAETRVEARRRDLEGLRTRQGELTAQRDTARALASGARERLLEVTARVRALQAEHDAVCPCATASPDTAAADEGDVTLEGRLGAHQALVAGVDALARAVRAHAAAAATAAAATARLEESLRANDFTDVAAAREASVPEDHVRELEARLRELDRRRDQAQARLADPEVVAARDAAVPDLDRLTHERDAAGRALGAARDRHTLAERASSQLRQLHTAVRAVLDRLGPAEDEAALVQELAECVAGTSTNNALRMRLSSYVLAARLEEVTLLANERLRTMSDGRYALEYTDALAARGARSGLGLRVRDAWTGLPRDTSTLSGGEAFMASLALALGLGDAVKAEAGGLDLQTLFVDEGFGTLDEDSLEQVMAVLDGLREGGRAVGIVSHVAELRQRIPVQLRVTKTQRGSELAVRIEDAPAA</sequence>
<evidence type="ECO:0000259" key="5">
    <source>
        <dbReference type="Pfam" id="PF13476"/>
    </source>
</evidence>
<proteinExistence type="inferred from homology"/>
<comment type="caution">
    <text evidence="6">The sequence shown here is derived from an EMBL/GenBank/DDBJ whole genome shotgun (WGS) entry which is preliminary data.</text>
</comment>
<organism evidence="6 7">
    <name type="scientific">Oryzihumus leptocrescens</name>
    <dbReference type="NCBI Taxonomy" id="297536"/>
    <lineage>
        <taxon>Bacteria</taxon>
        <taxon>Bacillati</taxon>
        <taxon>Actinomycetota</taxon>
        <taxon>Actinomycetes</taxon>
        <taxon>Micrococcales</taxon>
        <taxon>Intrasporangiaceae</taxon>
        <taxon>Oryzihumus</taxon>
    </lineage>
</organism>
<dbReference type="OrthoDB" id="9795626at2"/>
<dbReference type="Gene3D" id="3.40.50.300">
    <property type="entry name" value="P-loop containing nucleotide triphosphate hydrolases"/>
    <property type="match status" value="2"/>
</dbReference>
<feature type="domain" description="Rad50/SbcC-type AAA" evidence="5">
    <location>
        <begin position="6"/>
        <end position="183"/>
    </location>
</feature>
<keyword evidence="6" id="KW-0269">Exonuclease</keyword>
<dbReference type="InterPro" id="IPR038729">
    <property type="entry name" value="Rad50/SbcC_AAA"/>
</dbReference>
<protein>
    <recommendedName>
        <fullName evidence="3">Nuclease SbcCD subunit C</fullName>
    </recommendedName>
</protein>
<keyword evidence="7" id="KW-1185">Reference proteome</keyword>
<dbReference type="Pfam" id="PF13476">
    <property type="entry name" value="AAA_23"/>
    <property type="match status" value="1"/>
</dbReference>
<dbReference type="PANTHER" id="PTHR32114:SF2">
    <property type="entry name" value="ABC TRANSPORTER ABCH.3"/>
    <property type="match status" value="1"/>
</dbReference>
<evidence type="ECO:0000256" key="4">
    <source>
        <dbReference type="SAM" id="Coils"/>
    </source>
</evidence>
<comment type="similarity">
    <text evidence="1">Belongs to the SMC family. SbcC subfamily.</text>
</comment>
<evidence type="ECO:0000256" key="1">
    <source>
        <dbReference type="ARBA" id="ARBA00006930"/>
    </source>
</evidence>
<evidence type="ECO:0000313" key="6">
    <source>
        <dbReference type="EMBL" id="TQL60352.1"/>
    </source>
</evidence>
<evidence type="ECO:0000313" key="7">
    <source>
        <dbReference type="Proteomes" id="UP000319514"/>
    </source>
</evidence>
<dbReference type="GO" id="GO:0016887">
    <property type="term" value="F:ATP hydrolysis activity"/>
    <property type="evidence" value="ECO:0007669"/>
    <property type="project" value="InterPro"/>
</dbReference>
<dbReference type="InterPro" id="IPR027417">
    <property type="entry name" value="P-loop_NTPase"/>
</dbReference>
<keyword evidence="6" id="KW-0378">Hydrolase</keyword>
<dbReference type="GO" id="GO:0004527">
    <property type="term" value="F:exonuclease activity"/>
    <property type="evidence" value="ECO:0007669"/>
    <property type="project" value="UniProtKB-KW"/>
</dbReference>
<gene>
    <name evidence="6" type="ORF">FB474_1737</name>
</gene>
<feature type="coiled-coil region" evidence="4">
    <location>
        <begin position="605"/>
        <end position="684"/>
    </location>
</feature>
<keyword evidence="6" id="KW-0540">Nuclease</keyword>
<dbReference type="Proteomes" id="UP000319514">
    <property type="component" value="Unassembled WGS sequence"/>
</dbReference>
<dbReference type="RefSeq" id="WP_141788262.1">
    <property type="nucleotide sequence ID" value="NZ_VFOQ01000001.1"/>
</dbReference>
<reference evidence="6 7" key="1">
    <citation type="submission" date="2019-06" db="EMBL/GenBank/DDBJ databases">
        <title>Sequencing the genomes of 1000 actinobacteria strains.</title>
        <authorList>
            <person name="Klenk H.-P."/>
        </authorList>
    </citation>
    <scope>NUCLEOTIDE SEQUENCE [LARGE SCALE GENOMIC DNA]</scope>
    <source>
        <strain evidence="6 7">DSM 18082</strain>
    </source>
</reference>
<keyword evidence="4" id="KW-0175">Coiled coil</keyword>
<dbReference type="EMBL" id="VFOQ01000001">
    <property type="protein sequence ID" value="TQL60352.1"/>
    <property type="molecule type" value="Genomic_DNA"/>
</dbReference>
<evidence type="ECO:0000256" key="3">
    <source>
        <dbReference type="ARBA" id="ARBA00013368"/>
    </source>
</evidence>
<dbReference type="PANTHER" id="PTHR32114">
    <property type="entry name" value="ABC TRANSPORTER ABCH.3"/>
    <property type="match status" value="1"/>
</dbReference>